<proteinExistence type="inferred from homology"/>
<comment type="function">
    <text evidence="10">Catalyzes the condensation of 2 ATP molecules into cyclic di-AMP (c-di-AMP), a second messenger used to regulate differing processes in different bacteria.</text>
</comment>
<dbReference type="PANTHER" id="PTHR34185">
    <property type="entry name" value="DIADENYLATE CYCLASE"/>
    <property type="match status" value="1"/>
</dbReference>
<organism evidence="12 13">
    <name type="scientific">SAR324 cluster bacterium</name>
    <dbReference type="NCBI Taxonomy" id="2024889"/>
    <lineage>
        <taxon>Bacteria</taxon>
        <taxon>Deltaproteobacteria</taxon>
        <taxon>SAR324 cluster</taxon>
    </lineage>
</organism>
<dbReference type="InterPro" id="IPR034701">
    <property type="entry name" value="CdaA"/>
</dbReference>
<dbReference type="GO" id="GO:0006171">
    <property type="term" value="P:cAMP biosynthetic process"/>
    <property type="evidence" value="ECO:0007669"/>
    <property type="project" value="InterPro"/>
</dbReference>
<feature type="domain" description="DAC" evidence="11">
    <location>
        <begin position="86"/>
        <end position="246"/>
    </location>
</feature>
<dbReference type="EC" id="2.7.7.85" evidence="10"/>
<dbReference type="InterPro" id="IPR014046">
    <property type="entry name" value="C-di-AMP_synthase"/>
</dbReference>
<protein>
    <recommendedName>
        <fullName evidence="10">Diadenylate cyclase</fullName>
        <shortName evidence="10">DAC</shortName>
        <ecNumber evidence="10">2.7.7.85</ecNumber>
    </recommendedName>
    <alternativeName>
        <fullName evidence="10">Cyclic-di-AMP synthase</fullName>
        <shortName evidence="10">c-di-AMP synthase</shortName>
    </alternativeName>
</protein>
<keyword evidence="8 10" id="KW-1133">Transmembrane helix</keyword>
<evidence type="ECO:0000256" key="7">
    <source>
        <dbReference type="ARBA" id="ARBA00022840"/>
    </source>
</evidence>
<comment type="catalytic activity">
    <reaction evidence="1 10">
        <text>2 ATP = 3',3'-c-di-AMP + 2 diphosphate</text>
        <dbReference type="Rhea" id="RHEA:35655"/>
        <dbReference type="ChEBI" id="CHEBI:30616"/>
        <dbReference type="ChEBI" id="CHEBI:33019"/>
        <dbReference type="ChEBI" id="CHEBI:71500"/>
        <dbReference type="EC" id="2.7.7.85"/>
    </reaction>
</comment>
<comment type="subunit">
    <text evidence="10">Probably a homodimer.</text>
</comment>
<comment type="caution">
    <text evidence="12">The sequence shown here is derived from an EMBL/GenBank/DDBJ whole genome shotgun (WGS) entry which is preliminary data.</text>
</comment>
<evidence type="ECO:0000256" key="2">
    <source>
        <dbReference type="ARBA" id="ARBA00022475"/>
    </source>
</evidence>
<dbReference type="PANTHER" id="PTHR34185:SF1">
    <property type="entry name" value="DIADENYLATE CYCLASE"/>
    <property type="match status" value="1"/>
</dbReference>
<feature type="transmembrane region" description="Helical" evidence="10">
    <location>
        <begin position="64"/>
        <end position="85"/>
    </location>
</feature>
<evidence type="ECO:0000259" key="11">
    <source>
        <dbReference type="PROSITE" id="PS51794"/>
    </source>
</evidence>
<accession>A0A2A4SUS1</accession>
<evidence type="ECO:0000313" key="12">
    <source>
        <dbReference type="EMBL" id="PCI24988.1"/>
    </source>
</evidence>
<keyword evidence="9 10" id="KW-0472">Membrane</keyword>
<evidence type="ECO:0000256" key="1">
    <source>
        <dbReference type="ARBA" id="ARBA00000877"/>
    </source>
</evidence>
<evidence type="ECO:0000313" key="13">
    <source>
        <dbReference type="Proteomes" id="UP000218113"/>
    </source>
</evidence>
<feature type="transmembrane region" description="Helical" evidence="10">
    <location>
        <begin position="41"/>
        <end position="58"/>
    </location>
</feature>
<comment type="similarity">
    <text evidence="10">Belongs to the adenylate cyclase family. DacA/CdaA subfamily.</text>
</comment>
<reference evidence="13" key="1">
    <citation type="submission" date="2017-08" db="EMBL/GenBank/DDBJ databases">
        <title>A dynamic microbial community with high functional redundancy inhabits the cold, oxic subseafloor aquifer.</title>
        <authorList>
            <person name="Tully B.J."/>
            <person name="Wheat C.G."/>
            <person name="Glazer B.T."/>
            <person name="Huber J.A."/>
        </authorList>
    </citation>
    <scope>NUCLEOTIDE SEQUENCE [LARGE SCALE GENOMIC DNA]</scope>
</reference>
<dbReference type="SUPFAM" id="SSF143597">
    <property type="entry name" value="YojJ-like"/>
    <property type="match status" value="1"/>
</dbReference>
<dbReference type="GO" id="GO:0005524">
    <property type="term" value="F:ATP binding"/>
    <property type="evidence" value="ECO:0007669"/>
    <property type="project" value="UniProtKB-UniRule"/>
</dbReference>
<dbReference type="PROSITE" id="PS51794">
    <property type="entry name" value="DAC"/>
    <property type="match status" value="1"/>
</dbReference>
<evidence type="ECO:0000256" key="10">
    <source>
        <dbReference type="HAMAP-Rule" id="MF_01499"/>
    </source>
</evidence>
<evidence type="ECO:0000256" key="8">
    <source>
        <dbReference type="ARBA" id="ARBA00022989"/>
    </source>
</evidence>
<keyword evidence="2 10" id="KW-1003">Cell membrane</keyword>
<dbReference type="InterPro" id="IPR003390">
    <property type="entry name" value="DNA_integrity_scan_DisA_N"/>
</dbReference>
<dbReference type="EMBL" id="NVSR01000117">
    <property type="protein sequence ID" value="PCI24988.1"/>
    <property type="molecule type" value="Genomic_DNA"/>
</dbReference>
<dbReference type="GO" id="GO:0004016">
    <property type="term" value="F:adenylate cyclase activity"/>
    <property type="evidence" value="ECO:0007669"/>
    <property type="project" value="UniProtKB-UniRule"/>
</dbReference>
<comment type="caution">
    <text evidence="10">Lacks conserved residue(s) required for the propagation of feature annotation.</text>
</comment>
<dbReference type="PIRSF" id="PIRSF004793">
    <property type="entry name" value="UCP004793"/>
    <property type="match status" value="1"/>
</dbReference>
<name>A0A2A4SUS1_9DELT</name>
<feature type="transmembrane region" description="Helical" evidence="10">
    <location>
        <begin position="16"/>
        <end position="34"/>
    </location>
</feature>
<dbReference type="Proteomes" id="UP000218113">
    <property type="component" value="Unassembled WGS sequence"/>
</dbReference>
<dbReference type="InterPro" id="IPR050338">
    <property type="entry name" value="DisA"/>
</dbReference>
<evidence type="ECO:0000256" key="4">
    <source>
        <dbReference type="ARBA" id="ARBA00022692"/>
    </source>
</evidence>
<keyword evidence="3 10" id="KW-0808">Transferase</keyword>
<dbReference type="InterPro" id="IPR036888">
    <property type="entry name" value="DNA_integrity_DisA_N_sf"/>
</dbReference>
<keyword evidence="5 10" id="KW-0548">Nucleotidyltransferase</keyword>
<gene>
    <name evidence="10" type="primary">dacA</name>
    <name evidence="12" type="ORF">COB67_11185</name>
</gene>
<dbReference type="GO" id="GO:0106408">
    <property type="term" value="F:diadenylate cyclase activity"/>
    <property type="evidence" value="ECO:0007669"/>
    <property type="project" value="UniProtKB-EC"/>
</dbReference>
<evidence type="ECO:0000256" key="9">
    <source>
        <dbReference type="ARBA" id="ARBA00023136"/>
    </source>
</evidence>
<evidence type="ECO:0000256" key="3">
    <source>
        <dbReference type="ARBA" id="ARBA00022679"/>
    </source>
</evidence>
<dbReference type="Gene3D" id="3.40.1700.10">
    <property type="entry name" value="DNA integrity scanning protein, DisA, N-terminal domain"/>
    <property type="match status" value="1"/>
</dbReference>
<dbReference type="AlphaFoldDB" id="A0A2A4SUS1"/>
<dbReference type="Pfam" id="PF02457">
    <property type="entry name" value="DAC"/>
    <property type="match status" value="1"/>
</dbReference>
<dbReference type="HAMAP" id="MF_01499">
    <property type="entry name" value="DacA"/>
    <property type="match status" value="1"/>
</dbReference>
<keyword evidence="6 10" id="KW-0547">Nucleotide-binding</keyword>
<evidence type="ECO:0000256" key="6">
    <source>
        <dbReference type="ARBA" id="ARBA00022741"/>
    </source>
</evidence>
<dbReference type="NCBIfam" id="TIGR00159">
    <property type="entry name" value="diadenylate cyclase CdaA"/>
    <property type="match status" value="1"/>
</dbReference>
<keyword evidence="7 10" id="KW-0067">ATP-binding</keyword>
<keyword evidence="4 10" id="KW-0812">Transmembrane</keyword>
<evidence type="ECO:0000256" key="5">
    <source>
        <dbReference type="ARBA" id="ARBA00022695"/>
    </source>
</evidence>
<sequence length="256" mass="28544">MQFLVDNNIFLNNLRWQELVDIAILSLIIYKIILMLQGTRTVQIMIGFLFVGGTSYLADFLGLAGVSWVLTNIFNSIVIVIIVLFQSDFRNALAQVGTKPFFRDSKQDKSISTVEKIYKLCEHFSQVRVGALIVLEREVGLRDYYTGATRLNAEFSPQLLVALFNPQAPLHDGAVVINKSMQVGYAGCILPLSSHHDFSKNLGTRHRAALGLSEETDAVVIVVSEETGEISMAHNGELYRKNNGTSVKNKFLSLFQ</sequence>